<dbReference type="GO" id="GO:0046872">
    <property type="term" value="F:metal ion binding"/>
    <property type="evidence" value="ECO:0007669"/>
    <property type="project" value="UniProtKB-KW"/>
</dbReference>
<dbReference type="PRINTS" id="PR00114">
    <property type="entry name" value="STPHPHTASE"/>
</dbReference>
<dbReference type="PANTHER" id="PTHR11668">
    <property type="entry name" value="SERINE/THREONINE PROTEIN PHOSPHATASE"/>
    <property type="match status" value="1"/>
</dbReference>
<evidence type="ECO:0000259" key="9">
    <source>
        <dbReference type="PROSITE" id="PS00125"/>
    </source>
</evidence>
<keyword evidence="2" id="KW-0479">Metal-binding</keyword>
<evidence type="ECO:0000313" key="11">
    <source>
        <dbReference type="WBParaSite" id="scaffold3092_cov191.g5982"/>
    </source>
</evidence>
<feature type="domain" description="Serine/threonine specific protein phosphatases" evidence="9">
    <location>
        <begin position="92"/>
        <end position="97"/>
    </location>
</feature>
<comment type="cofactor">
    <cofactor evidence="1">
        <name>Mn(2+)</name>
        <dbReference type="ChEBI" id="CHEBI:29035"/>
    </cofactor>
</comment>
<comment type="catalytic activity">
    <reaction evidence="6">
        <text>O-phospho-L-seryl-[protein] + H2O = L-seryl-[protein] + phosphate</text>
        <dbReference type="Rhea" id="RHEA:20629"/>
        <dbReference type="Rhea" id="RHEA-COMP:9863"/>
        <dbReference type="Rhea" id="RHEA-COMP:11604"/>
        <dbReference type="ChEBI" id="CHEBI:15377"/>
        <dbReference type="ChEBI" id="CHEBI:29999"/>
        <dbReference type="ChEBI" id="CHEBI:43474"/>
        <dbReference type="ChEBI" id="CHEBI:83421"/>
        <dbReference type="EC" id="3.1.3.16"/>
    </reaction>
</comment>
<dbReference type="Gene3D" id="3.60.21.10">
    <property type="match status" value="1"/>
</dbReference>
<keyword evidence="10" id="KW-1185">Reference proteome</keyword>
<accession>A0A915M5A6</accession>
<dbReference type="AlphaFoldDB" id="A0A915M5A6"/>
<dbReference type="Proteomes" id="UP000887561">
    <property type="component" value="Unplaced"/>
</dbReference>
<evidence type="ECO:0000256" key="7">
    <source>
        <dbReference type="ARBA" id="ARBA00048336"/>
    </source>
</evidence>
<keyword evidence="3 8" id="KW-0378">Hydrolase</keyword>
<protein>
    <recommendedName>
        <fullName evidence="8">Serine/threonine-protein phosphatase</fullName>
        <ecNumber evidence="8">3.1.3.16</ecNumber>
    </recommendedName>
</protein>
<evidence type="ECO:0000256" key="8">
    <source>
        <dbReference type="RuleBase" id="RU004273"/>
    </source>
</evidence>
<evidence type="ECO:0000256" key="4">
    <source>
        <dbReference type="ARBA" id="ARBA00022912"/>
    </source>
</evidence>
<dbReference type="InterPro" id="IPR006186">
    <property type="entry name" value="Ser/Thr-sp_prot-phosphatase"/>
</dbReference>
<dbReference type="InterPro" id="IPR050341">
    <property type="entry name" value="PP1_catalytic_subunit"/>
</dbReference>
<reference evidence="11" key="1">
    <citation type="submission" date="2022-11" db="UniProtKB">
        <authorList>
            <consortium name="WormBaseParasite"/>
        </authorList>
    </citation>
    <scope>IDENTIFICATION</scope>
</reference>
<comment type="catalytic activity">
    <reaction evidence="7 8">
        <text>O-phospho-L-threonyl-[protein] + H2O = L-threonyl-[protein] + phosphate</text>
        <dbReference type="Rhea" id="RHEA:47004"/>
        <dbReference type="Rhea" id="RHEA-COMP:11060"/>
        <dbReference type="Rhea" id="RHEA-COMP:11605"/>
        <dbReference type="ChEBI" id="CHEBI:15377"/>
        <dbReference type="ChEBI" id="CHEBI:30013"/>
        <dbReference type="ChEBI" id="CHEBI:43474"/>
        <dbReference type="ChEBI" id="CHEBI:61977"/>
        <dbReference type="EC" id="3.1.3.16"/>
    </reaction>
</comment>
<evidence type="ECO:0000256" key="3">
    <source>
        <dbReference type="ARBA" id="ARBA00022801"/>
    </source>
</evidence>
<comment type="similarity">
    <text evidence="8">Belongs to the PPP phosphatase family.</text>
</comment>
<dbReference type="InterPro" id="IPR029052">
    <property type="entry name" value="Metallo-depent_PP-like"/>
</dbReference>
<keyword evidence="5" id="KW-0464">Manganese</keyword>
<dbReference type="GO" id="GO:0004722">
    <property type="term" value="F:protein serine/threonine phosphatase activity"/>
    <property type="evidence" value="ECO:0007669"/>
    <property type="project" value="UniProtKB-EC"/>
</dbReference>
<dbReference type="SMART" id="SM00156">
    <property type="entry name" value="PP2Ac"/>
    <property type="match status" value="1"/>
</dbReference>
<dbReference type="PANTHER" id="PTHR11668:SF300">
    <property type="entry name" value="SERINE_THREONINE-PROTEIN PHOSPHATASE"/>
    <property type="match status" value="1"/>
</dbReference>
<evidence type="ECO:0000256" key="6">
    <source>
        <dbReference type="ARBA" id="ARBA00047761"/>
    </source>
</evidence>
<evidence type="ECO:0000256" key="2">
    <source>
        <dbReference type="ARBA" id="ARBA00022723"/>
    </source>
</evidence>
<evidence type="ECO:0000256" key="1">
    <source>
        <dbReference type="ARBA" id="ARBA00001936"/>
    </source>
</evidence>
<proteinExistence type="inferred from homology"/>
<dbReference type="GO" id="GO:0005737">
    <property type="term" value="C:cytoplasm"/>
    <property type="evidence" value="ECO:0007669"/>
    <property type="project" value="TreeGrafter"/>
</dbReference>
<keyword evidence="4" id="KW-0904">Protein phosphatase</keyword>
<dbReference type="SUPFAM" id="SSF56300">
    <property type="entry name" value="Metallo-dependent phosphatases"/>
    <property type="match status" value="1"/>
</dbReference>
<dbReference type="EC" id="3.1.3.16" evidence="8"/>
<dbReference type="GO" id="GO:0005634">
    <property type="term" value="C:nucleus"/>
    <property type="evidence" value="ECO:0007669"/>
    <property type="project" value="TreeGrafter"/>
</dbReference>
<dbReference type="InterPro" id="IPR004843">
    <property type="entry name" value="Calcineurin-like_PHP"/>
</dbReference>
<evidence type="ECO:0000313" key="10">
    <source>
        <dbReference type="Proteomes" id="UP000887561"/>
    </source>
</evidence>
<evidence type="ECO:0000256" key="5">
    <source>
        <dbReference type="ARBA" id="ARBA00023211"/>
    </source>
</evidence>
<name>A0A915M5A6_MELJA</name>
<dbReference type="PROSITE" id="PS00125">
    <property type="entry name" value="SER_THR_PHOSPHATASE"/>
    <property type="match status" value="1"/>
</dbReference>
<dbReference type="Pfam" id="PF00149">
    <property type="entry name" value="Metallophos"/>
    <property type="match status" value="1"/>
</dbReference>
<organism evidence="10 11">
    <name type="scientific">Meloidogyne javanica</name>
    <name type="common">Root-knot nematode worm</name>
    <dbReference type="NCBI Taxonomy" id="6303"/>
    <lineage>
        <taxon>Eukaryota</taxon>
        <taxon>Metazoa</taxon>
        <taxon>Ecdysozoa</taxon>
        <taxon>Nematoda</taxon>
        <taxon>Chromadorea</taxon>
        <taxon>Rhabditida</taxon>
        <taxon>Tylenchina</taxon>
        <taxon>Tylenchomorpha</taxon>
        <taxon>Tylenchoidea</taxon>
        <taxon>Meloidogynidae</taxon>
        <taxon>Meloidogyninae</taxon>
        <taxon>Meloidogyne</taxon>
        <taxon>Meloidogyne incognita group</taxon>
    </lineage>
</organism>
<dbReference type="WBParaSite" id="scaffold3092_cov191.g5982">
    <property type="protein sequence ID" value="scaffold3092_cov191.g5982"/>
    <property type="gene ID" value="scaffold3092_cov191.g5982"/>
</dbReference>
<sequence length="262" mass="30111">VDASVLFEVCRQAQQVFESQPVLLELNPPVVVCGDIHGQYVDLLRIFHQLGYPPTANYLFLGDYVDRGTKNLETIALLFCYKIKYPRNFFLLRGNHETAAVNAVYGFRQEIQRRFGRNEHGPLWRMFNEAFSQMPVTAIIGETRKQLRKIPRGWHDPGENRLALDLLWSDPDPTIRGWRPSPRGCSYLFGNDVLLDSCRQLDIDLIVRAHQVVQDGYEINPTQRLITVFSAPNYCGEFDNAGAVMYVDQRLGCSFVQFRPKV</sequence>